<keyword evidence="2" id="KW-0067">ATP-binding</keyword>
<dbReference type="PROSITE" id="PS00211">
    <property type="entry name" value="ABC_TRANSPORTER_1"/>
    <property type="match status" value="1"/>
</dbReference>
<dbReference type="InterPro" id="IPR050107">
    <property type="entry name" value="ABC_carbohydrate_import_ATPase"/>
</dbReference>
<dbReference type="GO" id="GO:0016887">
    <property type="term" value="F:ATP hydrolysis activity"/>
    <property type="evidence" value="ECO:0007669"/>
    <property type="project" value="InterPro"/>
</dbReference>
<dbReference type="InterPro" id="IPR027417">
    <property type="entry name" value="P-loop_NTPase"/>
</dbReference>
<dbReference type="PANTHER" id="PTHR43790:SF8">
    <property type="entry name" value="SUGAR ABC TRANSPORTER ATP-BINDING PROTEIN"/>
    <property type="match status" value="1"/>
</dbReference>
<reference evidence="4" key="1">
    <citation type="journal article" date="2014" name="Front. Microbiol.">
        <title>High frequency of phylogenetically diverse reductive dehalogenase-homologous genes in deep subseafloor sedimentary metagenomes.</title>
        <authorList>
            <person name="Kawai M."/>
            <person name="Futagami T."/>
            <person name="Toyoda A."/>
            <person name="Takaki Y."/>
            <person name="Nishi S."/>
            <person name="Hori S."/>
            <person name="Arai W."/>
            <person name="Tsubouchi T."/>
            <person name="Morono Y."/>
            <person name="Uchiyama I."/>
            <person name="Ito T."/>
            <person name="Fujiyama A."/>
            <person name="Inagaki F."/>
            <person name="Takami H."/>
        </authorList>
    </citation>
    <scope>NUCLEOTIDE SEQUENCE</scope>
    <source>
        <strain evidence="4">Expedition CK06-06</strain>
    </source>
</reference>
<organism evidence="4">
    <name type="scientific">marine sediment metagenome</name>
    <dbReference type="NCBI Taxonomy" id="412755"/>
    <lineage>
        <taxon>unclassified sequences</taxon>
        <taxon>metagenomes</taxon>
        <taxon>ecological metagenomes</taxon>
    </lineage>
</organism>
<evidence type="ECO:0000256" key="2">
    <source>
        <dbReference type="ARBA" id="ARBA00022840"/>
    </source>
</evidence>
<dbReference type="SMART" id="SM00382">
    <property type="entry name" value="AAA"/>
    <property type="match status" value="1"/>
</dbReference>
<name>X1F9P0_9ZZZZ</name>
<dbReference type="PANTHER" id="PTHR43790">
    <property type="entry name" value="CARBOHYDRATE TRANSPORT ATP-BINDING PROTEIN MG119-RELATED"/>
    <property type="match status" value="1"/>
</dbReference>
<evidence type="ECO:0000313" key="4">
    <source>
        <dbReference type="EMBL" id="GAH29280.1"/>
    </source>
</evidence>
<gene>
    <name evidence="4" type="ORF">S03H2_00915</name>
</gene>
<dbReference type="InterPro" id="IPR003439">
    <property type="entry name" value="ABC_transporter-like_ATP-bd"/>
</dbReference>
<dbReference type="Gene3D" id="3.40.50.300">
    <property type="entry name" value="P-loop containing nucleotide triphosphate hydrolases"/>
    <property type="match status" value="1"/>
</dbReference>
<proteinExistence type="predicted"/>
<dbReference type="EMBL" id="BARU01000235">
    <property type="protein sequence ID" value="GAH29280.1"/>
    <property type="molecule type" value="Genomic_DNA"/>
</dbReference>
<dbReference type="AlphaFoldDB" id="X1F9P0"/>
<evidence type="ECO:0000256" key="1">
    <source>
        <dbReference type="ARBA" id="ARBA00022741"/>
    </source>
</evidence>
<comment type="caution">
    <text evidence="4">The sequence shown here is derived from an EMBL/GenBank/DDBJ whole genome shotgun (WGS) entry which is preliminary data.</text>
</comment>
<keyword evidence="1" id="KW-0547">Nucleotide-binding</keyword>
<dbReference type="GO" id="GO:0005524">
    <property type="term" value="F:ATP binding"/>
    <property type="evidence" value="ECO:0007669"/>
    <property type="project" value="UniProtKB-KW"/>
</dbReference>
<dbReference type="Pfam" id="PF00005">
    <property type="entry name" value="ABC_tran"/>
    <property type="match status" value="1"/>
</dbReference>
<protein>
    <recommendedName>
        <fullName evidence="3">ABC transporter domain-containing protein</fullName>
    </recommendedName>
</protein>
<feature type="domain" description="ABC transporter" evidence="3">
    <location>
        <begin position="17"/>
        <end position="256"/>
    </location>
</feature>
<sequence length="258" mass="28286">MEDRVSSKKNSGTYPILEMRGICKYFGGVHALENVDFELYPQEIVALVGDNGAGKSTLIKIISGVYTADRGEIYLEGKRIEIQSPSDARALGIETVYQELALVETRDVAANFFLGREPTKGRSGIFIDKKKVEEVTVRTLKKLSITLPSLRTAVRYLSGGQRQALAVGRAIAWGRKIIIMDEPTAALGVEESRKVLGLVRQLKEHGASVIVISHNLRHVFSVAERIIVLRGGKRIGSKLKSETSGDEIVKLITGAELI</sequence>
<dbReference type="CDD" id="cd03216">
    <property type="entry name" value="ABC_Carb_Monos_I"/>
    <property type="match status" value="1"/>
</dbReference>
<evidence type="ECO:0000259" key="3">
    <source>
        <dbReference type="PROSITE" id="PS50893"/>
    </source>
</evidence>
<dbReference type="InterPro" id="IPR003593">
    <property type="entry name" value="AAA+_ATPase"/>
</dbReference>
<dbReference type="PROSITE" id="PS50893">
    <property type="entry name" value="ABC_TRANSPORTER_2"/>
    <property type="match status" value="1"/>
</dbReference>
<accession>X1F9P0</accession>
<dbReference type="SUPFAM" id="SSF52540">
    <property type="entry name" value="P-loop containing nucleoside triphosphate hydrolases"/>
    <property type="match status" value="1"/>
</dbReference>
<dbReference type="InterPro" id="IPR017871">
    <property type="entry name" value="ABC_transporter-like_CS"/>
</dbReference>